<reference evidence="3" key="2">
    <citation type="journal article" date="2013" name="PLoS Genet.">
        <title>Comparative genome structure, secondary metabolite, and effector coding capacity across Cochliobolus pathogens.</title>
        <authorList>
            <person name="Condon B.J."/>
            <person name="Leng Y."/>
            <person name="Wu D."/>
            <person name="Bushley K.E."/>
            <person name="Ohm R.A."/>
            <person name="Otillar R."/>
            <person name="Martin J."/>
            <person name="Schackwitz W."/>
            <person name="Grimwood J."/>
            <person name="MohdZainudin N."/>
            <person name="Xue C."/>
            <person name="Wang R."/>
            <person name="Manning V.A."/>
            <person name="Dhillon B."/>
            <person name="Tu Z.J."/>
            <person name="Steffenson B.J."/>
            <person name="Salamov A."/>
            <person name="Sun H."/>
            <person name="Lowry S."/>
            <person name="LaButti K."/>
            <person name="Han J."/>
            <person name="Copeland A."/>
            <person name="Lindquist E."/>
            <person name="Barry K."/>
            <person name="Schmutz J."/>
            <person name="Baker S.E."/>
            <person name="Ciuffetti L.M."/>
            <person name="Grigoriev I.V."/>
            <person name="Zhong S."/>
            <person name="Turgeon B.G."/>
        </authorList>
    </citation>
    <scope>NUCLEOTIDE SEQUENCE [LARGE SCALE GENOMIC DNA]</scope>
    <source>
        <strain evidence="3">C4 / ATCC 48331 / race T</strain>
    </source>
</reference>
<dbReference type="EMBL" id="KB733455">
    <property type="protein sequence ID" value="ENI05296.1"/>
    <property type="molecule type" value="Genomic_DNA"/>
</dbReference>
<evidence type="ECO:0000256" key="1">
    <source>
        <dbReference type="SAM" id="MobiDB-lite"/>
    </source>
</evidence>
<sequence>MGEQQAASVTKPKAIERPAANGQRHRGWPSEVLGGAAGRPRTHSHASQEHRVGTCLCNSTEPRTACRALGRVRLTIAIAHAVRGEEADAEAVAVPVGLMTPIHAHLHPSPLSPPTLSPPPWCSGLGIDVQSKEEKRQDTQAPAACRNHGLRLMSVAPAPAPADAAANMAPPYPNFGRILNNEALEHSRNATRSSGGGCSLLGLLALSPQASPGAAAQSARYCRRAEKRAEGRIARGEAGDTWLAVVAGADGGPWRRSLAWGVLEVHSLVPMRAQPLQRSCVRSHERRTLRMETGVLLRARPLRGCQASLTALDTPPTHHRFLPCPAPSHLPPSPPPLHHPSLSPSSSSSSSPSSSSTTPSHLLTSRLRRRCSLQHSDPSQADVRIKSRLSRHPQAAQQLDPTLALSPGLAHPQTISVLPLLARLVCLAQTRQIPAAVSDIKRLAACLFLSLTRTPSVQSSPLVLACAA</sequence>
<organism evidence="2 3">
    <name type="scientific">Cochliobolus heterostrophus (strain C4 / ATCC 48331 / race T)</name>
    <name type="common">Southern corn leaf blight fungus</name>
    <name type="synonym">Bipolaris maydis</name>
    <dbReference type="NCBI Taxonomy" id="665024"/>
    <lineage>
        <taxon>Eukaryota</taxon>
        <taxon>Fungi</taxon>
        <taxon>Dikarya</taxon>
        <taxon>Ascomycota</taxon>
        <taxon>Pezizomycotina</taxon>
        <taxon>Dothideomycetes</taxon>
        <taxon>Pleosporomycetidae</taxon>
        <taxon>Pleosporales</taxon>
        <taxon>Pleosporineae</taxon>
        <taxon>Pleosporaceae</taxon>
        <taxon>Bipolaris</taxon>
    </lineage>
</organism>
<dbReference type="AlphaFoldDB" id="N4XFG1"/>
<evidence type="ECO:0000313" key="2">
    <source>
        <dbReference type="EMBL" id="ENI05296.1"/>
    </source>
</evidence>
<dbReference type="OrthoDB" id="10653715at2759"/>
<dbReference type="Proteomes" id="UP000012338">
    <property type="component" value="Unassembled WGS sequence"/>
</dbReference>
<gene>
    <name evidence="2" type="ORF">COCC4DRAFT_23749</name>
</gene>
<feature type="compositionally biased region" description="Low complexity" evidence="1">
    <location>
        <begin position="339"/>
        <end position="364"/>
    </location>
</feature>
<feature type="region of interest" description="Disordered" evidence="1">
    <location>
        <begin position="310"/>
        <end position="364"/>
    </location>
</feature>
<evidence type="ECO:0000313" key="3">
    <source>
        <dbReference type="Proteomes" id="UP000012338"/>
    </source>
</evidence>
<keyword evidence="3" id="KW-1185">Reference proteome</keyword>
<accession>N4XFG1</accession>
<proteinExistence type="predicted"/>
<name>N4XFG1_COCH4</name>
<feature type="compositionally biased region" description="Pro residues" evidence="1">
    <location>
        <begin position="324"/>
        <end position="338"/>
    </location>
</feature>
<reference evidence="2 3" key="1">
    <citation type="journal article" date="2012" name="PLoS Pathog.">
        <title>Diverse lifestyles and strategies of plant pathogenesis encoded in the genomes of eighteen Dothideomycetes fungi.</title>
        <authorList>
            <person name="Ohm R.A."/>
            <person name="Feau N."/>
            <person name="Henrissat B."/>
            <person name="Schoch C.L."/>
            <person name="Horwitz B.A."/>
            <person name="Barry K.W."/>
            <person name="Condon B.J."/>
            <person name="Copeland A.C."/>
            <person name="Dhillon B."/>
            <person name="Glaser F."/>
            <person name="Hesse C.N."/>
            <person name="Kosti I."/>
            <person name="LaButti K."/>
            <person name="Lindquist E.A."/>
            <person name="Lucas S."/>
            <person name="Salamov A.A."/>
            <person name="Bradshaw R.E."/>
            <person name="Ciuffetti L."/>
            <person name="Hamelin R.C."/>
            <person name="Kema G.H.J."/>
            <person name="Lawrence C."/>
            <person name="Scott J.A."/>
            <person name="Spatafora J.W."/>
            <person name="Turgeon B.G."/>
            <person name="de Wit P.J.G.M."/>
            <person name="Zhong S."/>
            <person name="Goodwin S.B."/>
            <person name="Grigoriev I.V."/>
        </authorList>
    </citation>
    <scope>NUCLEOTIDE SEQUENCE [LARGE SCALE GENOMIC DNA]</scope>
    <source>
        <strain evidence="3">C4 / ATCC 48331 / race T</strain>
    </source>
</reference>
<protein>
    <submittedName>
        <fullName evidence="2">Uncharacterized protein</fullName>
    </submittedName>
</protein>
<feature type="region of interest" description="Disordered" evidence="1">
    <location>
        <begin position="1"/>
        <end position="51"/>
    </location>
</feature>
<dbReference type="HOGENOM" id="CLU_583945_0_0_1"/>